<keyword evidence="3" id="KW-1185">Reference proteome</keyword>
<dbReference type="AlphaFoldDB" id="A0A822ZSB4"/>
<name>A0A822ZSB4_NELNU</name>
<evidence type="ECO:0000313" key="3">
    <source>
        <dbReference type="Proteomes" id="UP000607653"/>
    </source>
</evidence>
<comment type="caution">
    <text evidence="2">The sequence shown here is derived from an EMBL/GenBank/DDBJ whole genome shotgun (WGS) entry which is preliminary data.</text>
</comment>
<sequence>MTAGVRSNDSQKKMGRRGRRRNKSHWEIGENFYIFTIEILAAVGGPRLWTPVYVSG</sequence>
<feature type="region of interest" description="Disordered" evidence="1">
    <location>
        <begin position="1"/>
        <end position="22"/>
    </location>
</feature>
<accession>A0A822ZSB4</accession>
<proteinExistence type="predicted"/>
<evidence type="ECO:0000256" key="1">
    <source>
        <dbReference type="SAM" id="MobiDB-lite"/>
    </source>
</evidence>
<organism evidence="2 3">
    <name type="scientific">Nelumbo nucifera</name>
    <name type="common">Sacred lotus</name>
    <dbReference type="NCBI Taxonomy" id="4432"/>
    <lineage>
        <taxon>Eukaryota</taxon>
        <taxon>Viridiplantae</taxon>
        <taxon>Streptophyta</taxon>
        <taxon>Embryophyta</taxon>
        <taxon>Tracheophyta</taxon>
        <taxon>Spermatophyta</taxon>
        <taxon>Magnoliopsida</taxon>
        <taxon>Proteales</taxon>
        <taxon>Nelumbonaceae</taxon>
        <taxon>Nelumbo</taxon>
    </lineage>
</organism>
<gene>
    <name evidence="2" type="ORF">HUJ06_017714</name>
</gene>
<dbReference type="Proteomes" id="UP000607653">
    <property type="component" value="Unassembled WGS sequence"/>
</dbReference>
<reference evidence="2 3" key="1">
    <citation type="journal article" date="2020" name="Mol. Biol. Evol.">
        <title>Distinct Expression and Methylation Patterns for Genes with Different Fates following a Single Whole-Genome Duplication in Flowering Plants.</title>
        <authorList>
            <person name="Shi T."/>
            <person name="Rahmani R.S."/>
            <person name="Gugger P.F."/>
            <person name="Wang M."/>
            <person name="Li H."/>
            <person name="Zhang Y."/>
            <person name="Li Z."/>
            <person name="Wang Q."/>
            <person name="Van de Peer Y."/>
            <person name="Marchal K."/>
            <person name="Chen J."/>
        </authorList>
    </citation>
    <scope>NUCLEOTIDE SEQUENCE [LARGE SCALE GENOMIC DNA]</scope>
    <source>
        <tissue evidence="2">Leaf</tissue>
    </source>
</reference>
<feature type="compositionally biased region" description="Basic residues" evidence="1">
    <location>
        <begin position="13"/>
        <end position="22"/>
    </location>
</feature>
<protein>
    <submittedName>
        <fullName evidence="2">Uncharacterized protein</fullName>
    </submittedName>
</protein>
<dbReference type="EMBL" id="DUZY01000008">
    <property type="protein sequence ID" value="DAD47777.1"/>
    <property type="molecule type" value="Genomic_DNA"/>
</dbReference>
<evidence type="ECO:0000313" key="2">
    <source>
        <dbReference type="EMBL" id="DAD47777.1"/>
    </source>
</evidence>